<feature type="transmembrane region" description="Helical" evidence="2">
    <location>
        <begin position="305"/>
        <end position="330"/>
    </location>
</feature>
<organism evidence="4 5">
    <name type="scientific">Lactarius akahatsu</name>
    <dbReference type="NCBI Taxonomy" id="416441"/>
    <lineage>
        <taxon>Eukaryota</taxon>
        <taxon>Fungi</taxon>
        <taxon>Dikarya</taxon>
        <taxon>Basidiomycota</taxon>
        <taxon>Agaricomycotina</taxon>
        <taxon>Agaricomycetes</taxon>
        <taxon>Russulales</taxon>
        <taxon>Russulaceae</taxon>
        <taxon>Lactarius</taxon>
    </lineage>
</organism>
<evidence type="ECO:0000259" key="3">
    <source>
        <dbReference type="Pfam" id="PF20153"/>
    </source>
</evidence>
<feature type="transmembrane region" description="Helical" evidence="2">
    <location>
        <begin position="217"/>
        <end position="240"/>
    </location>
</feature>
<keyword evidence="5" id="KW-1185">Reference proteome</keyword>
<feature type="transmembrane region" description="Helical" evidence="2">
    <location>
        <begin position="281"/>
        <end position="299"/>
    </location>
</feature>
<dbReference type="Proteomes" id="UP001201163">
    <property type="component" value="Unassembled WGS sequence"/>
</dbReference>
<evidence type="ECO:0000313" key="5">
    <source>
        <dbReference type="Proteomes" id="UP001201163"/>
    </source>
</evidence>
<evidence type="ECO:0000256" key="1">
    <source>
        <dbReference type="SAM" id="MobiDB-lite"/>
    </source>
</evidence>
<evidence type="ECO:0000313" key="4">
    <source>
        <dbReference type="EMBL" id="KAH8982834.1"/>
    </source>
</evidence>
<dbReference type="Pfam" id="PF20153">
    <property type="entry name" value="DUF6535"/>
    <property type="match status" value="1"/>
</dbReference>
<dbReference type="InterPro" id="IPR045338">
    <property type="entry name" value="DUF6535"/>
</dbReference>
<reference evidence="4" key="1">
    <citation type="submission" date="2022-01" db="EMBL/GenBank/DDBJ databases">
        <title>Comparative genomics reveals a dynamic genome evolution in the ectomycorrhizal milk-cap (Lactarius) mushrooms.</title>
        <authorList>
            <consortium name="DOE Joint Genome Institute"/>
            <person name="Lebreton A."/>
            <person name="Tang N."/>
            <person name="Kuo A."/>
            <person name="LaButti K."/>
            <person name="Drula E."/>
            <person name="Barry K."/>
            <person name="Clum A."/>
            <person name="Lipzen A."/>
            <person name="Mousain D."/>
            <person name="Ng V."/>
            <person name="Wang R."/>
            <person name="Wang X."/>
            <person name="Dai Y."/>
            <person name="Henrissat B."/>
            <person name="Grigoriev I.V."/>
            <person name="Guerin-Laguette A."/>
            <person name="Yu F."/>
            <person name="Martin F.M."/>
        </authorList>
    </citation>
    <scope>NUCLEOTIDE SEQUENCE</scope>
    <source>
        <strain evidence="4">QP</strain>
    </source>
</reference>
<name>A0AAD4L9C7_9AGAM</name>
<proteinExistence type="predicted"/>
<feature type="compositionally biased region" description="Polar residues" evidence="1">
    <location>
        <begin position="70"/>
        <end position="79"/>
    </location>
</feature>
<comment type="caution">
    <text evidence="4">The sequence shown here is derived from an EMBL/GenBank/DDBJ whole genome shotgun (WGS) entry which is preliminary data.</text>
</comment>
<accession>A0AAD4L9C7</accession>
<feature type="domain" description="DUF6535" evidence="3">
    <location>
        <begin position="120"/>
        <end position="299"/>
    </location>
</feature>
<sequence>MTCLWKLQLATPDADQQYPICRRLEVSPRPILRSPEMDSPSAHVNIDVQTPPTSTFPSGIQPPDPGIQFRPTTTTNNRGDSLAPLPDTNPQRGMLFRRFTGCLLIRVPGENYGDSSGRLWMLYLTEAEKEDKEITENWKGDTEGILVFTGLFSATVATFIIESYKQLSLDSGATTNALLTQISQQIANTSNGRPFAGVAAQNSLPFKPTASAVRVNVMWFLSLVLSLTCALSATLMQQWARRYQELARRRGAPHKRARMRAYIFDGIQGFRMTRAIEAMPILLHLSVFLFFTGLIEFLIPINTTVAYFTLGWIALFALAYVILTILPNLYLNCPYRTPLSGITWRLSQFSVLRILLAIRGVEGLFHGSLLSLWHSTHQQVTGTPGPTKWRETLKMQVAMRRKWLSDGLRKSVELSATDAPSIVDKDALEWTLTALDEDKEIEDFAERVPGFFDSRAVPDPTSAILPLMSDQSTTDPILGSRLYDLLKTCIPGTSPLTEEMRRSRLRVCLKSLWYCGEA</sequence>
<dbReference type="EMBL" id="JAKELL010000096">
    <property type="protein sequence ID" value="KAH8982834.1"/>
    <property type="molecule type" value="Genomic_DNA"/>
</dbReference>
<evidence type="ECO:0000256" key="2">
    <source>
        <dbReference type="SAM" id="Phobius"/>
    </source>
</evidence>
<keyword evidence="2" id="KW-0472">Membrane</keyword>
<keyword evidence="2" id="KW-0812">Transmembrane</keyword>
<feature type="region of interest" description="Disordered" evidence="1">
    <location>
        <begin position="54"/>
        <end position="89"/>
    </location>
</feature>
<dbReference type="AlphaFoldDB" id="A0AAD4L9C7"/>
<gene>
    <name evidence="4" type="ORF">EDB92DRAFT_1625672</name>
</gene>
<keyword evidence="2" id="KW-1133">Transmembrane helix</keyword>
<protein>
    <recommendedName>
        <fullName evidence="3">DUF6535 domain-containing protein</fullName>
    </recommendedName>
</protein>